<accession>A0ACC3SLA1</accession>
<comment type="caution">
    <text evidence="1">The sequence shown here is derived from an EMBL/GenBank/DDBJ whole genome shotgun (WGS) entry which is preliminary data.</text>
</comment>
<keyword evidence="2" id="KW-1185">Reference proteome</keyword>
<organism evidence="1 2">
    <name type="scientific">Zalaria obscura</name>
    <dbReference type="NCBI Taxonomy" id="2024903"/>
    <lineage>
        <taxon>Eukaryota</taxon>
        <taxon>Fungi</taxon>
        <taxon>Dikarya</taxon>
        <taxon>Ascomycota</taxon>
        <taxon>Pezizomycotina</taxon>
        <taxon>Dothideomycetes</taxon>
        <taxon>Dothideomycetidae</taxon>
        <taxon>Dothideales</taxon>
        <taxon>Zalariaceae</taxon>
        <taxon>Zalaria</taxon>
    </lineage>
</organism>
<gene>
    <name evidence="1" type="ORF">M8818_001253</name>
</gene>
<evidence type="ECO:0000313" key="1">
    <source>
        <dbReference type="EMBL" id="KAK8217495.1"/>
    </source>
</evidence>
<evidence type="ECO:0000313" key="2">
    <source>
        <dbReference type="Proteomes" id="UP001320706"/>
    </source>
</evidence>
<reference evidence="1" key="1">
    <citation type="submission" date="2024-02" db="EMBL/GenBank/DDBJ databases">
        <title>Metagenome Assembled Genome of Zalaria obscura JY119.</title>
        <authorList>
            <person name="Vighnesh L."/>
            <person name="Jagadeeshwari U."/>
            <person name="Venkata Ramana C."/>
            <person name="Sasikala C."/>
        </authorList>
    </citation>
    <scope>NUCLEOTIDE SEQUENCE</scope>
    <source>
        <strain evidence="1">JY119</strain>
    </source>
</reference>
<proteinExistence type="predicted"/>
<dbReference type="EMBL" id="JAMKPW020000005">
    <property type="protein sequence ID" value="KAK8217495.1"/>
    <property type="molecule type" value="Genomic_DNA"/>
</dbReference>
<sequence length="353" mass="38546">MPVSIVFCGWNGQVDSYHTGTMEEAESIRPNSSSSLDQPNNSTSRTFVVISTTDVVVPPNPLPVNILLDSNVDKFVISNRGRVANLEAELSSLAFHRVQCEALLYQKNGQRRGMPMYPDEMMEDVVVELSNGAYVEVAILTVDRQMDLTVARITELQRELGNSPTIRRSHEFRLTAAYRSCALKSKQTDWRVPMEWPVFTTRADISPHAVVNDLANYRPTRNVVYESIEGSEEPASNTGAASDADMTSPAKEGATDPDNSPEDMNMADAAPSHPESQDDTSSGASSPAVEIDANPGFYFIPPQPPASPRRSGLTLRQTTRTRSHAAQGIMASAAETALYAGRAPERDEDLLGD</sequence>
<dbReference type="Proteomes" id="UP001320706">
    <property type="component" value="Unassembled WGS sequence"/>
</dbReference>
<protein>
    <submittedName>
        <fullName evidence="1">Uncharacterized protein</fullName>
    </submittedName>
</protein>
<name>A0ACC3SLA1_9PEZI</name>